<reference evidence="1 2" key="1">
    <citation type="submission" date="2011-09" db="EMBL/GenBank/DDBJ databases">
        <authorList>
            <person name="Weinstock G."/>
            <person name="Sodergren E."/>
            <person name="Clifton S."/>
            <person name="Fulton L."/>
            <person name="Fulton B."/>
            <person name="Courtney L."/>
            <person name="Fronick C."/>
            <person name="Harrison M."/>
            <person name="Strong C."/>
            <person name="Farmer C."/>
            <person name="Delahaunty K."/>
            <person name="Markovic C."/>
            <person name="Hall O."/>
            <person name="Minx P."/>
            <person name="Tomlinson C."/>
            <person name="Mitreva M."/>
            <person name="Hou S."/>
            <person name="Chen J."/>
            <person name="Wollam A."/>
            <person name="Pepin K.H."/>
            <person name="Johnson M."/>
            <person name="Bhonagiri V."/>
            <person name="Zhang X."/>
            <person name="Suruliraj S."/>
            <person name="Warren W."/>
            <person name="Chinwalla A."/>
            <person name="Mardis E.R."/>
            <person name="Wilson R.K."/>
        </authorList>
    </citation>
    <scope>NUCLEOTIDE SEQUENCE [LARGE SCALE GENOMIC DNA]</scope>
    <source>
        <strain evidence="1 2">F0439</strain>
    </source>
</reference>
<dbReference type="HOGENOM" id="CLU_3291589_0_0_9"/>
<name>G9ZL14_9LACO</name>
<sequence>MRSLKNATFSFPIALAASKSVTHNCCKQTVTNLSKLFDLF</sequence>
<evidence type="ECO:0000313" key="1">
    <source>
        <dbReference type="EMBL" id="EHM00609.1"/>
    </source>
</evidence>
<proteinExistence type="predicted"/>
<dbReference type="STRING" id="797515.HMPREF9103_00412"/>
<gene>
    <name evidence="1" type="ORF">HMPREF9103_00412</name>
</gene>
<accession>G9ZL14</accession>
<dbReference type="Proteomes" id="UP000004625">
    <property type="component" value="Unassembled WGS sequence"/>
</dbReference>
<organism evidence="1 2">
    <name type="scientific">Lentilactobacillus parafarraginis F0439</name>
    <dbReference type="NCBI Taxonomy" id="797515"/>
    <lineage>
        <taxon>Bacteria</taxon>
        <taxon>Bacillati</taxon>
        <taxon>Bacillota</taxon>
        <taxon>Bacilli</taxon>
        <taxon>Lactobacillales</taxon>
        <taxon>Lactobacillaceae</taxon>
        <taxon>Lentilactobacillus</taxon>
    </lineage>
</organism>
<evidence type="ECO:0000313" key="2">
    <source>
        <dbReference type="Proteomes" id="UP000004625"/>
    </source>
</evidence>
<keyword evidence="2" id="KW-1185">Reference proteome</keyword>
<protein>
    <submittedName>
        <fullName evidence="1">Uncharacterized protein</fullName>
    </submittedName>
</protein>
<dbReference type="EMBL" id="AGEY01000022">
    <property type="protein sequence ID" value="EHM00609.1"/>
    <property type="molecule type" value="Genomic_DNA"/>
</dbReference>
<dbReference type="AlphaFoldDB" id="G9ZL14"/>
<comment type="caution">
    <text evidence="1">The sequence shown here is derived from an EMBL/GenBank/DDBJ whole genome shotgun (WGS) entry which is preliminary data.</text>
</comment>